<dbReference type="OrthoDB" id="6058590at2"/>
<evidence type="ECO:0000313" key="1">
    <source>
        <dbReference type="EMBL" id="SEP45255.1"/>
    </source>
</evidence>
<proteinExistence type="predicted"/>
<keyword evidence="2" id="KW-1185">Reference proteome</keyword>
<evidence type="ECO:0000313" key="2">
    <source>
        <dbReference type="Proteomes" id="UP000198582"/>
    </source>
</evidence>
<protein>
    <submittedName>
        <fullName evidence="1">Uncharacterized protein</fullName>
    </submittedName>
</protein>
<sequence length="116" mass="13127">MDLLTDGELPANFAYPPEFLRVVELGLTRLEPWWIIDGTLLRTLVHGLVSAYPSRRLVLFAKREDRDDVACWDLDLGDVAVVHMGAAVGWEQRGPRFPDFNSWLLQAVKDLIEHGG</sequence>
<dbReference type="EMBL" id="FOEF01000010">
    <property type="protein sequence ID" value="SEP45255.1"/>
    <property type="molecule type" value="Genomic_DNA"/>
</dbReference>
<accession>A0A1H8XZF2</accession>
<organism evidence="1 2">
    <name type="scientific">Amycolatopsis saalfeldensis</name>
    <dbReference type="NCBI Taxonomy" id="394193"/>
    <lineage>
        <taxon>Bacteria</taxon>
        <taxon>Bacillati</taxon>
        <taxon>Actinomycetota</taxon>
        <taxon>Actinomycetes</taxon>
        <taxon>Pseudonocardiales</taxon>
        <taxon>Pseudonocardiaceae</taxon>
        <taxon>Amycolatopsis</taxon>
    </lineage>
</organism>
<dbReference type="Proteomes" id="UP000198582">
    <property type="component" value="Unassembled WGS sequence"/>
</dbReference>
<reference evidence="1 2" key="1">
    <citation type="submission" date="2016-10" db="EMBL/GenBank/DDBJ databases">
        <authorList>
            <person name="de Groot N.N."/>
        </authorList>
    </citation>
    <scope>NUCLEOTIDE SEQUENCE [LARGE SCALE GENOMIC DNA]</scope>
    <source>
        <strain evidence="1 2">DSM 44993</strain>
    </source>
</reference>
<dbReference type="AlphaFoldDB" id="A0A1H8XZF2"/>
<name>A0A1H8XZF2_9PSEU</name>
<dbReference type="RefSeq" id="WP_091619212.1">
    <property type="nucleotide sequence ID" value="NZ_FOEF01000010.1"/>
</dbReference>
<gene>
    <name evidence="1" type="ORF">SAMN04489732_1108</name>
</gene>